<dbReference type="AlphaFoldDB" id="A0AAN6XQQ4"/>
<organism evidence="3 4">
    <name type="scientific">Triangularia verruculosa</name>
    <dbReference type="NCBI Taxonomy" id="2587418"/>
    <lineage>
        <taxon>Eukaryota</taxon>
        <taxon>Fungi</taxon>
        <taxon>Dikarya</taxon>
        <taxon>Ascomycota</taxon>
        <taxon>Pezizomycotina</taxon>
        <taxon>Sordariomycetes</taxon>
        <taxon>Sordariomycetidae</taxon>
        <taxon>Sordariales</taxon>
        <taxon>Podosporaceae</taxon>
        <taxon>Triangularia</taxon>
    </lineage>
</organism>
<reference evidence="3" key="1">
    <citation type="journal article" date="2023" name="Mol. Phylogenet. Evol.">
        <title>Genome-scale phylogeny and comparative genomics of the fungal order Sordariales.</title>
        <authorList>
            <person name="Hensen N."/>
            <person name="Bonometti L."/>
            <person name="Westerberg I."/>
            <person name="Brannstrom I.O."/>
            <person name="Guillou S."/>
            <person name="Cros-Aarteil S."/>
            <person name="Calhoun S."/>
            <person name="Haridas S."/>
            <person name="Kuo A."/>
            <person name="Mondo S."/>
            <person name="Pangilinan J."/>
            <person name="Riley R."/>
            <person name="LaButti K."/>
            <person name="Andreopoulos B."/>
            <person name="Lipzen A."/>
            <person name="Chen C."/>
            <person name="Yan M."/>
            <person name="Daum C."/>
            <person name="Ng V."/>
            <person name="Clum A."/>
            <person name="Steindorff A."/>
            <person name="Ohm R.A."/>
            <person name="Martin F."/>
            <person name="Silar P."/>
            <person name="Natvig D.O."/>
            <person name="Lalanne C."/>
            <person name="Gautier V."/>
            <person name="Ament-Velasquez S.L."/>
            <person name="Kruys A."/>
            <person name="Hutchinson M.I."/>
            <person name="Powell A.J."/>
            <person name="Barry K."/>
            <person name="Miller A.N."/>
            <person name="Grigoriev I.V."/>
            <person name="Debuchy R."/>
            <person name="Gladieux P."/>
            <person name="Hiltunen Thoren M."/>
            <person name="Johannesson H."/>
        </authorList>
    </citation>
    <scope>NUCLEOTIDE SEQUENCE</scope>
    <source>
        <strain evidence="3">CBS 315.58</strain>
    </source>
</reference>
<evidence type="ECO:0000256" key="2">
    <source>
        <dbReference type="SAM" id="SignalP"/>
    </source>
</evidence>
<keyword evidence="4" id="KW-1185">Reference proteome</keyword>
<protein>
    <submittedName>
        <fullName evidence="3">Uncharacterized protein</fullName>
    </submittedName>
</protein>
<feature type="region of interest" description="Disordered" evidence="1">
    <location>
        <begin position="149"/>
        <end position="194"/>
    </location>
</feature>
<evidence type="ECO:0000256" key="1">
    <source>
        <dbReference type="SAM" id="MobiDB-lite"/>
    </source>
</evidence>
<feature type="chain" id="PRO_5042833691" evidence="2">
    <location>
        <begin position="22"/>
        <end position="554"/>
    </location>
</feature>
<proteinExistence type="predicted"/>
<accession>A0AAN6XQQ4</accession>
<sequence>MRLVPLYFWVGLWLNEIGASAATNSSTRTGFPPECISTSRVTTRVAGRTVTSALIDIHSTTSGKSYNATTSPKNATLATDMSYGKLWRGKYRKDMSPSNVTSTTVPTILCSSIAEFSSSCSCVSISHVTVTSTIKLSTTTVTLTRVASRFGTSSSSNKTSRLNSQTSGALESLSSSSPPPRTSQFRGTAQETSPITNKILPTGRFMNTAVSSTSASKSPVVYVMNTTTLITVTTAPKHGFSTGLSLPLNTTTGRWPNTTTPTSRPSQGFRFPFWRLNITAPNFFSHINTSLPVHKVVLATGTATGTGISRLSNFTSSRPLWLNNTRATTTAALTTGPRLFTTNTTFTFANTTVRWANTTTSSPIPTPTPTFPTSCGESTAPFSLQISSPSTPFDNWFVQLSARALLFSSRGPQASRFSVEAGGYLCIVGLVDETEQQKPYVAALGVKEGQRGEIWMVSKEMLDVWGEDYVPLGCMKDSRLNCGRMENGTDIGELRQWVGCGMQLGLGGGNGTVAECGSVEVRVVAAGGSNQEDEVGEMRFEKRVISPWAFTGMS</sequence>
<reference evidence="3" key="2">
    <citation type="submission" date="2023-05" db="EMBL/GenBank/DDBJ databases">
        <authorList>
            <consortium name="Lawrence Berkeley National Laboratory"/>
            <person name="Steindorff A."/>
            <person name="Hensen N."/>
            <person name="Bonometti L."/>
            <person name="Westerberg I."/>
            <person name="Brannstrom I.O."/>
            <person name="Guillou S."/>
            <person name="Cros-Aarteil S."/>
            <person name="Calhoun S."/>
            <person name="Haridas S."/>
            <person name="Kuo A."/>
            <person name="Mondo S."/>
            <person name="Pangilinan J."/>
            <person name="Riley R."/>
            <person name="Labutti K."/>
            <person name="Andreopoulos B."/>
            <person name="Lipzen A."/>
            <person name="Chen C."/>
            <person name="Yanf M."/>
            <person name="Daum C."/>
            <person name="Ng V."/>
            <person name="Clum A."/>
            <person name="Ohm R."/>
            <person name="Martin F."/>
            <person name="Silar P."/>
            <person name="Natvig D."/>
            <person name="Lalanne C."/>
            <person name="Gautier V."/>
            <person name="Ament-Velasquez S.L."/>
            <person name="Kruys A."/>
            <person name="Hutchinson M.I."/>
            <person name="Powell A.J."/>
            <person name="Barry K."/>
            <person name="Miller A.N."/>
            <person name="Grigoriev I.V."/>
            <person name="Debuchy R."/>
            <person name="Gladieux P."/>
            <person name="Thoren M.H."/>
            <person name="Johannesson H."/>
        </authorList>
    </citation>
    <scope>NUCLEOTIDE SEQUENCE</scope>
    <source>
        <strain evidence="3">CBS 315.58</strain>
    </source>
</reference>
<evidence type="ECO:0000313" key="3">
    <source>
        <dbReference type="EMBL" id="KAK4202137.1"/>
    </source>
</evidence>
<feature type="signal peptide" evidence="2">
    <location>
        <begin position="1"/>
        <end position="21"/>
    </location>
</feature>
<feature type="compositionally biased region" description="Low complexity" evidence="1">
    <location>
        <begin position="149"/>
        <end position="176"/>
    </location>
</feature>
<dbReference type="Proteomes" id="UP001303160">
    <property type="component" value="Unassembled WGS sequence"/>
</dbReference>
<evidence type="ECO:0000313" key="4">
    <source>
        <dbReference type="Proteomes" id="UP001303160"/>
    </source>
</evidence>
<name>A0AAN6XQQ4_9PEZI</name>
<gene>
    <name evidence="3" type="ORF">QBC40DRAFT_322375</name>
</gene>
<dbReference type="EMBL" id="MU863900">
    <property type="protein sequence ID" value="KAK4202137.1"/>
    <property type="molecule type" value="Genomic_DNA"/>
</dbReference>
<comment type="caution">
    <text evidence="3">The sequence shown here is derived from an EMBL/GenBank/DDBJ whole genome shotgun (WGS) entry which is preliminary data.</text>
</comment>
<feature type="compositionally biased region" description="Polar residues" evidence="1">
    <location>
        <begin position="185"/>
        <end position="194"/>
    </location>
</feature>
<keyword evidence="2" id="KW-0732">Signal</keyword>